<dbReference type="InterPro" id="IPR023198">
    <property type="entry name" value="PGP-like_dom2"/>
</dbReference>
<protein>
    <submittedName>
        <fullName evidence="1">HAD family phosphatase</fullName>
    </submittedName>
</protein>
<dbReference type="SFLD" id="SFLDS00003">
    <property type="entry name" value="Haloacid_Dehalogenase"/>
    <property type="match status" value="1"/>
</dbReference>
<dbReference type="Pfam" id="PF00702">
    <property type="entry name" value="Hydrolase"/>
    <property type="match status" value="1"/>
</dbReference>
<dbReference type="PANTHER" id="PTHR43611">
    <property type="entry name" value="ALPHA-D-GLUCOSE 1-PHOSPHATE PHOSPHATASE"/>
    <property type="match status" value="1"/>
</dbReference>
<dbReference type="EMBL" id="JBBNFW010000122">
    <property type="protein sequence ID" value="MEQ2412331.1"/>
    <property type="molecule type" value="Genomic_DNA"/>
</dbReference>
<dbReference type="PANTHER" id="PTHR43611:SF3">
    <property type="entry name" value="FLAVIN MONONUCLEOTIDE HYDROLASE 1, CHLOROPLATIC"/>
    <property type="match status" value="1"/>
</dbReference>
<dbReference type="SUPFAM" id="SSF56784">
    <property type="entry name" value="HAD-like"/>
    <property type="match status" value="1"/>
</dbReference>
<keyword evidence="2" id="KW-1185">Reference proteome</keyword>
<dbReference type="InterPro" id="IPR023214">
    <property type="entry name" value="HAD_sf"/>
</dbReference>
<evidence type="ECO:0000313" key="1">
    <source>
        <dbReference type="EMBL" id="MEQ2412331.1"/>
    </source>
</evidence>
<dbReference type="Gene3D" id="1.10.150.240">
    <property type="entry name" value="Putative phosphatase, domain 2"/>
    <property type="match status" value="1"/>
</dbReference>
<proteinExistence type="predicted"/>
<gene>
    <name evidence="1" type="ORF">AAAX94_04685</name>
</gene>
<dbReference type="InterPro" id="IPR006439">
    <property type="entry name" value="HAD-SF_hydro_IA"/>
</dbReference>
<sequence length="208" mass="24306">MVMMTNMVRNLIFDVGNVLIGYRWFEMLTEDFGLSSEEANRIGNEMFENDLWGLGLDGGRITLDEAILEYGKLYPQDIRVMEWFLRNGERMAVKRPEIWEKVIGLKKKGYNIYILSNYSKELFEMHTKDASFLKVLDGGIVSYQVKEIKPGRRIYELLLEKYDLKAEECLFFDDRADNVEAARNMGIEAIQVTSREMLNEILDKMLSE</sequence>
<dbReference type="RefSeq" id="WP_243176772.1">
    <property type="nucleotide sequence ID" value="NZ_JAOQJM010000002.1"/>
</dbReference>
<dbReference type="NCBIfam" id="TIGR01509">
    <property type="entry name" value="HAD-SF-IA-v3"/>
    <property type="match status" value="1"/>
</dbReference>
<name>A0ABV1CKZ4_9FIRM</name>
<dbReference type="Gene3D" id="3.40.50.1000">
    <property type="entry name" value="HAD superfamily/HAD-like"/>
    <property type="match status" value="1"/>
</dbReference>
<dbReference type="Proteomes" id="UP001470752">
    <property type="component" value="Unassembled WGS sequence"/>
</dbReference>
<evidence type="ECO:0000313" key="2">
    <source>
        <dbReference type="Proteomes" id="UP001470752"/>
    </source>
</evidence>
<dbReference type="SFLD" id="SFLDG01129">
    <property type="entry name" value="C1.5:_HAD__Beta-PGM__Phosphata"/>
    <property type="match status" value="1"/>
</dbReference>
<comment type="caution">
    <text evidence="1">The sequence shown here is derived from an EMBL/GenBank/DDBJ whole genome shotgun (WGS) entry which is preliminary data.</text>
</comment>
<accession>A0ABV1CKZ4</accession>
<dbReference type="PRINTS" id="PR00413">
    <property type="entry name" value="HADHALOGNASE"/>
</dbReference>
<dbReference type="InterPro" id="IPR036412">
    <property type="entry name" value="HAD-like_sf"/>
</dbReference>
<dbReference type="CDD" id="cd02603">
    <property type="entry name" value="HAD_sEH-N_like"/>
    <property type="match status" value="1"/>
</dbReference>
<organism evidence="1 2">
    <name type="scientific">Blautia acetigignens</name>
    <dbReference type="NCBI Taxonomy" id="2981783"/>
    <lineage>
        <taxon>Bacteria</taxon>
        <taxon>Bacillati</taxon>
        <taxon>Bacillota</taxon>
        <taxon>Clostridia</taxon>
        <taxon>Lachnospirales</taxon>
        <taxon>Lachnospiraceae</taxon>
        <taxon>Blautia</taxon>
    </lineage>
</organism>
<reference evidence="1 2" key="1">
    <citation type="submission" date="2024-04" db="EMBL/GenBank/DDBJ databases">
        <title>Human intestinal bacterial collection.</title>
        <authorList>
            <person name="Pauvert C."/>
            <person name="Hitch T.C.A."/>
            <person name="Clavel T."/>
        </authorList>
    </citation>
    <scope>NUCLEOTIDE SEQUENCE [LARGE SCALE GENOMIC DNA]</scope>
    <source>
        <strain evidence="1 2">CLA-AA-H161</strain>
    </source>
</reference>